<evidence type="ECO:0000256" key="1">
    <source>
        <dbReference type="SAM" id="Phobius"/>
    </source>
</evidence>
<keyword evidence="1" id="KW-1133">Transmembrane helix</keyword>
<feature type="transmembrane region" description="Helical" evidence="1">
    <location>
        <begin position="95"/>
        <end position="117"/>
    </location>
</feature>
<dbReference type="STRING" id="298386.PBPRA1419"/>
<keyword evidence="3" id="KW-1185">Reference proteome</keyword>
<dbReference type="EMBL" id="CR378667">
    <property type="protein sequence ID" value="CAG19830.1"/>
    <property type="molecule type" value="Genomic_DNA"/>
</dbReference>
<dbReference type="Proteomes" id="UP000000593">
    <property type="component" value="Chromosome 1"/>
</dbReference>
<proteinExistence type="predicted"/>
<feature type="transmembrane region" description="Helical" evidence="1">
    <location>
        <begin position="6"/>
        <end position="30"/>
    </location>
</feature>
<accession>Q6LS96</accession>
<dbReference type="AlphaFoldDB" id="Q6LS96"/>
<keyword evidence="1" id="KW-0812">Transmembrane</keyword>
<reference evidence="3" key="1">
    <citation type="journal article" date="2005" name="Science">
        <title>Life at depth: Photobacterium profundum genome sequence and expression analysis.</title>
        <authorList>
            <person name="Vezzi A."/>
            <person name="Campanaro S."/>
            <person name="D'Angelo M."/>
            <person name="Simonato F."/>
            <person name="Vitulo N."/>
            <person name="Lauro F.M."/>
            <person name="Cestaro A."/>
            <person name="Malacrida G."/>
            <person name="Simionati B."/>
            <person name="Cannata N."/>
            <person name="Romualdi C."/>
            <person name="Bartlett D.H."/>
            <person name="Valle G."/>
        </authorList>
    </citation>
    <scope>NUCLEOTIDE SEQUENCE [LARGE SCALE GENOMIC DNA]</scope>
    <source>
        <strain evidence="3">ATCC BAA-1253 / SS9</strain>
    </source>
</reference>
<organism evidence="2 3">
    <name type="scientific">Photobacterium profundum (strain SS9)</name>
    <dbReference type="NCBI Taxonomy" id="298386"/>
    <lineage>
        <taxon>Bacteria</taxon>
        <taxon>Pseudomonadati</taxon>
        <taxon>Pseudomonadota</taxon>
        <taxon>Gammaproteobacteria</taxon>
        <taxon>Vibrionales</taxon>
        <taxon>Vibrionaceae</taxon>
        <taxon>Photobacterium</taxon>
    </lineage>
</organism>
<dbReference type="eggNOG" id="ENOG5032WJY">
    <property type="taxonomic scope" value="Bacteria"/>
</dbReference>
<protein>
    <submittedName>
        <fullName evidence="2">Uncharacterized protein</fullName>
    </submittedName>
</protein>
<name>Q6LS96_PHOPR</name>
<keyword evidence="1" id="KW-0472">Membrane</keyword>
<dbReference type="RefSeq" id="WP_011218153.1">
    <property type="nucleotide sequence ID" value="NC_006370.1"/>
</dbReference>
<dbReference type="KEGG" id="ppr:PBPRA1419"/>
<evidence type="ECO:0000313" key="3">
    <source>
        <dbReference type="Proteomes" id="UP000000593"/>
    </source>
</evidence>
<sequence length="125" mass="13987">MKPTTIIVMVIILSSMVTGILFVVFGQVTVRKLRKNPKTKDVLGGELVSGWDILNVAKALSLPRSWSKKLENSALSFMYANSDLLFEHTTKFDRLLSAMFFLCWLVSGFSSLLLIALDSFGFFSE</sequence>
<gene>
    <name evidence="2" type="ordered locus">PBPRA1419</name>
</gene>
<evidence type="ECO:0000313" key="2">
    <source>
        <dbReference type="EMBL" id="CAG19830.1"/>
    </source>
</evidence>
<dbReference type="HOGENOM" id="CLU_162645_0_0_6"/>